<dbReference type="STRING" id="1891926.Fuma_02526"/>
<keyword evidence="3" id="KW-0624">Polysaccharide degradation</keyword>
<dbReference type="PANTHER" id="PTHR48098">
    <property type="entry name" value="ENTEROCHELIN ESTERASE-RELATED"/>
    <property type="match status" value="1"/>
</dbReference>
<dbReference type="InterPro" id="IPR032616">
    <property type="entry name" value="DUF4886"/>
</dbReference>
<dbReference type="GO" id="GO:0016798">
    <property type="term" value="F:hydrolase activity, acting on glycosyl bonds"/>
    <property type="evidence" value="ECO:0007669"/>
    <property type="project" value="UniProtKB-KW"/>
</dbReference>
<keyword evidence="3" id="KW-0858">Xylan degradation</keyword>
<protein>
    <submittedName>
        <fullName evidence="3">Endo-1,4-beta-xylanase/feruloyl esterase</fullName>
    </submittedName>
</protein>
<keyword evidence="3" id="KW-0378">Hydrolase</keyword>
<keyword evidence="4" id="KW-1185">Reference proteome</keyword>
<keyword evidence="3" id="KW-0119">Carbohydrate metabolism</keyword>
<keyword evidence="1" id="KW-1133">Transmembrane helix</keyword>
<evidence type="ECO:0000313" key="4">
    <source>
        <dbReference type="Proteomes" id="UP000187735"/>
    </source>
</evidence>
<dbReference type="Proteomes" id="UP000187735">
    <property type="component" value="Chromosome"/>
</dbReference>
<feature type="domain" description="DUF4886" evidence="2">
    <location>
        <begin position="323"/>
        <end position="498"/>
    </location>
</feature>
<evidence type="ECO:0000313" key="3">
    <source>
        <dbReference type="EMBL" id="APZ92914.1"/>
    </source>
</evidence>
<dbReference type="EMBL" id="CP017641">
    <property type="protein sequence ID" value="APZ92914.1"/>
    <property type="molecule type" value="Genomic_DNA"/>
</dbReference>
<keyword evidence="1" id="KW-0812">Transmembrane</keyword>
<dbReference type="GO" id="GO:0045493">
    <property type="term" value="P:xylan catabolic process"/>
    <property type="evidence" value="ECO:0007669"/>
    <property type="project" value="UniProtKB-KW"/>
</dbReference>
<accession>A0A1P8WFS6</accession>
<name>A0A1P8WFS6_9PLAN</name>
<organism evidence="3 4">
    <name type="scientific">Fuerstiella marisgermanici</name>
    <dbReference type="NCBI Taxonomy" id="1891926"/>
    <lineage>
        <taxon>Bacteria</taxon>
        <taxon>Pseudomonadati</taxon>
        <taxon>Planctomycetota</taxon>
        <taxon>Planctomycetia</taxon>
        <taxon>Planctomycetales</taxon>
        <taxon>Planctomycetaceae</taxon>
        <taxon>Fuerstiella</taxon>
    </lineage>
</organism>
<feature type="transmembrane region" description="Helical" evidence="1">
    <location>
        <begin position="36"/>
        <end position="54"/>
    </location>
</feature>
<dbReference type="InterPro" id="IPR036514">
    <property type="entry name" value="SGNH_hydro_sf"/>
</dbReference>
<dbReference type="KEGG" id="fmr:Fuma_02526"/>
<evidence type="ECO:0000256" key="1">
    <source>
        <dbReference type="SAM" id="Phobius"/>
    </source>
</evidence>
<dbReference type="GO" id="GO:0016788">
    <property type="term" value="F:hydrolase activity, acting on ester bonds"/>
    <property type="evidence" value="ECO:0007669"/>
    <property type="project" value="UniProtKB-ARBA"/>
</dbReference>
<dbReference type="InterPro" id="IPR029058">
    <property type="entry name" value="AB_hydrolase_fold"/>
</dbReference>
<dbReference type="InterPro" id="IPR000801">
    <property type="entry name" value="Esterase-like"/>
</dbReference>
<keyword evidence="1" id="KW-0472">Membrane</keyword>
<keyword evidence="3" id="KW-0326">Glycosidase</keyword>
<dbReference type="GO" id="GO:0016747">
    <property type="term" value="F:acyltransferase activity, transferring groups other than amino-acyl groups"/>
    <property type="evidence" value="ECO:0007669"/>
    <property type="project" value="TreeGrafter"/>
</dbReference>
<gene>
    <name evidence="3" type="ORF">Fuma_02526</name>
</gene>
<dbReference type="OrthoDB" id="265974at2"/>
<dbReference type="SUPFAM" id="SSF52266">
    <property type="entry name" value="SGNH hydrolase"/>
    <property type="match status" value="1"/>
</dbReference>
<dbReference type="Pfam" id="PF16227">
    <property type="entry name" value="DUF4886"/>
    <property type="match status" value="1"/>
</dbReference>
<evidence type="ECO:0000259" key="2">
    <source>
        <dbReference type="Pfam" id="PF16227"/>
    </source>
</evidence>
<dbReference type="PANTHER" id="PTHR48098:SF1">
    <property type="entry name" value="DIACYLGLYCEROL ACYLTRANSFERASE_MYCOLYLTRANSFERASE AG85A"/>
    <property type="match status" value="1"/>
</dbReference>
<sequence>MTSRNGQTVLPILADTDSYDRNCSGMCFRRTNRKRTVRHITFLIVLLLAASSLPDACAQRSQRKISWVNPKIANVKGLEHKVLASKSLGHDVGYAVWTPPKYDADEEVRYPVVYFLHGAGGTEASDSGGFSSLVASGIRNGAFPEAICVFPNGGMSGYRGEVESMIIDELIPLIDRDYRTKAEASGRALAGFSMGGAGSVRLSILHPELFCAAGSWGGALSWRGSGEDSPLLPAARTSAKKLKSNKFALLTINGDQDRPEAFAPLNKILKPHEIPHKVVTLDDTKHNLGHYYERSADTMLAFLAKQLRGDNAAATAPKRTVRVLTIGNSFAGNARKYLKQIAADGGVDMVIGTANLGGCTLERHAALAKQSATDPANKPYTRVVGSKRSKLSLQEYLVADEWDYVTVQQMSALSFKPETYHPHIDELVAIIRELAPNAELLIHETWAYRPDSDLLKKWGMTQAEMHAGIVNAYGRVAKKFDAKFIPVGSAFNKYRTTEGRRVVVPDPGYDFDNPVHPQLPDQSNSLVVGWYWDTKGEQPKLRIDFKHANIAGCYLAGLVWYEALTGNDARQIEYTPRGIKEGDESFLREVAHSVSFSRHSEQAN</sequence>
<dbReference type="Pfam" id="PF00756">
    <property type="entry name" value="Esterase"/>
    <property type="match status" value="1"/>
</dbReference>
<dbReference type="Gene3D" id="3.40.50.1110">
    <property type="entry name" value="SGNH hydrolase"/>
    <property type="match status" value="1"/>
</dbReference>
<reference evidence="3 4" key="1">
    <citation type="journal article" date="2016" name="Front. Microbiol.">
        <title>Fuerstia marisgermanicae gen. nov., sp. nov., an Unusual Member of the Phylum Planctomycetes from the German Wadden Sea.</title>
        <authorList>
            <person name="Kohn T."/>
            <person name="Heuer A."/>
            <person name="Jogler M."/>
            <person name="Vollmers J."/>
            <person name="Boedeker C."/>
            <person name="Bunk B."/>
            <person name="Rast P."/>
            <person name="Borchert D."/>
            <person name="Glockner I."/>
            <person name="Freese H.M."/>
            <person name="Klenk H.P."/>
            <person name="Overmann J."/>
            <person name="Kaster A.K."/>
            <person name="Rohde M."/>
            <person name="Wiegand S."/>
            <person name="Jogler C."/>
        </authorList>
    </citation>
    <scope>NUCLEOTIDE SEQUENCE [LARGE SCALE GENOMIC DNA]</scope>
    <source>
        <strain evidence="3 4">NH11</strain>
    </source>
</reference>
<dbReference type="InterPro" id="IPR050583">
    <property type="entry name" value="Mycobacterial_A85_antigen"/>
</dbReference>
<dbReference type="Gene3D" id="3.40.50.1820">
    <property type="entry name" value="alpha/beta hydrolase"/>
    <property type="match status" value="1"/>
</dbReference>
<dbReference type="SUPFAM" id="SSF53474">
    <property type="entry name" value="alpha/beta-Hydrolases"/>
    <property type="match status" value="1"/>
</dbReference>
<dbReference type="AlphaFoldDB" id="A0A1P8WFS6"/>
<proteinExistence type="predicted"/>